<organism evidence="3 4">
    <name type="scientific">Usitatibacter palustris</name>
    <dbReference type="NCBI Taxonomy" id="2732487"/>
    <lineage>
        <taxon>Bacteria</taxon>
        <taxon>Pseudomonadati</taxon>
        <taxon>Pseudomonadota</taxon>
        <taxon>Betaproteobacteria</taxon>
        <taxon>Nitrosomonadales</taxon>
        <taxon>Usitatibacteraceae</taxon>
        <taxon>Usitatibacter</taxon>
    </lineage>
</organism>
<dbReference type="RefSeq" id="WP_171164705.1">
    <property type="nucleotide sequence ID" value="NZ_CP053073.1"/>
</dbReference>
<dbReference type="EMBL" id="CP053073">
    <property type="protein sequence ID" value="QJR16524.1"/>
    <property type="molecule type" value="Genomic_DNA"/>
</dbReference>
<keyword evidence="2" id="KW-0732">Signal</keyword>
<dbReference type="Proteomes" id="UP000503096">
    <property type="component" value="Chromosome"/>
</dbReference>
<protein>
    <recommendedName>
        <fullName evidence="5">Alpha-tubulin suppressor</fullName>
    </recommendedName>
</protein>
<dbReference type="InterPro" id="IPR009091">
    <property type="entry name" value="RCC1/BLIP-II"/>
</dbReference>
<dbReference type="InterPro" id="IPR000408">
    <property type="entry name" value="Reg_chr_condens"/>
</dbReference>
<dbReference type="PROSITE" id="PS51257">
    <property type="entry name" value="PROKAR_LIPOPROTEIN"/>
    <property type="match status" value="1"/>
</dbReference>
<gene>
    <name evidence="3" type="ORF">DSM104440_03359</name>
</gene>
<evidence type="ECO:0000313" key="4">
    <source>
        <dbReference type="Proteomes" id="UP000503096"/>
    </source>
</evidence>
<dbReference type="InterPro" id="IPR051709">
    <property type="entry name" value="Ub-ligase/GTPase-reg"/>
</dbReference>
<dbReference type="GO" id="GO:0005737">
    <property type="term" value="C:cytoplasm"/>
    <property type="evidence" value="ECO:0007669"/>
    <property type="project" value="TreeGrafter"/>
</dbReference>
<proteinExistence type="predicted"/>
<sequence>MKTTRFALLLAALGFGCGGAFAAPITGVSAISGGGYDGYTQDYDHSCAIKAGDVLCWGYNANGQLGNGTTTSSILPVPVTGLSGIAAIASGGTNTCAITGTGSVKCWGAGATTPVDVTGIPAGVTVLAAGVGHTCALSTGGVLTCWGDNTQSQLGDGTIGTGIVAIAAGEYHTCAVTGAGALKCWGLNNAGQLGDGTYTNSAAPRDVQGLSSGVIAVSAGNNHTCALSTGGTVKCWGHLTTFTSPYSANTPQDVNGFGNPVTVLSSAGYHNCALTTAGNVKCWGNNTRGQLGYDFHGFTLAPGPDVIGLSSGVTSVVAGGNHSCAIIAAGGVKCWGLLSVATQGPGNMFNAPYLPTPVTIGLLPQMITFGAMANRDRTASPVTLDATTSSGLAAEYSSQTPNACSVSGTTLTLLSSGVCLLTASQPGDIDYDPAAPIKRGFLITDAVAAATPRLANISSRGRVLTGNDVMIAGFIVGGSNPKTVAVTVAGPSLFTVDVANRLMNPTLTLVRQSDGVVIATNDDFRTQTNPIDLDALFAAGLQPNNDFEPAIIATLPPGAYTAIVQGVGGTTGIALVGVYEVDHPEVPLSNISTRAQVQNGDNVLIAGFIVQGNNPKDVVVTVAGPSLGNAGIPNPLSNPMVTVVRQSDGVVIASNDDWQAQANPGDVAKIQNAGFSVAHPLESAVYLTLPPGAYTAIVQGVGGRVGVGLVGVYVAP</sequence>
<name>A0A6M4HD95_9PROT</name>
<dbReference type="Gene3D" id="2.130.10.30">
    <property type="entry name" value="Regulator of chromosome condensation 1/beta-lactamase-inhibitor protein II"/>
    <property type="match status" value="2"/>
</dbReference>
<evidence type="ECO:0008006" key="5">
    <source>
        <dbReference type="Google" id="ProtNLM"/>
    </source>
</evidence>
<dbReference type="PANTHER" id="PTHR45622">
    <property type="entry name" value="UBIQUITIN-PROTEIN LIGASE E3A-RELATED"/>
    <property type="match status" value="1"/>
</dbReference>
<feature type="signal peptide" evidence="2">
    <location>
        <begin position="1"/>
        <end position="22"/>
    </location>
</feature>
<dbReference type="PROSITE" id="PS50012">
    <property type="entry name" value="RCC1_3"/>
    <property type="match status" value="4"/>
</dbReference>
<feature type="chain" id="PRO_5026943674" description="Alpha-tubulin suppressor" evidence="2">
    <location>
        <begin position="23"/>
        <end position="716"/>
    </location>
</feature>
<evidence type="ECO:0000256" key="1">
    <source>
        <dbReference type="ARBA" id="ARBA00022737"/>
    </source>
</evidence>
<dbReference type="PANTHER" id="PTHR45622:SF70">
    <property type="entry name" value="SECRETION-REGULATING GUANINE NUCLEOTIDE EXCHANGE FACTOR"/>
    <property type="match status" value="1"/>
</dbReference>
<keyword evidence="4" id="KW-1185">Reference proteome</keyword>
<evidence type="ECO:0000313" key="3">
    <source>
        <dbReference type="EMBL" id="QJR16524.1"/>
    </source>
</evidence>
<dbReference type="KEGG" id="upl:DSM104440_03359"/>
<dbReference type="InParanoid" id="A0A6M4HD95"/>
<dbReference type="Pfam" id="PF13540">
    <property type="entry name" value="RCC1_2"/>
    <property type="match status" value="2"/>
</dbReference>
<evidence type="ECO:0000256" key="2">
    <source>
        <dbReference type="SAM" id="SignalP"/>
    </source>
</evidence>
<dbReference type="AlphaFoldDB" id="A0A6M4HD95"/>
<dbReference type="SUPFAM" id="SSF50985">
    <property type="entry name" value="RCC1/BLIP-II"/>
    <property type="match status" value="1"/>
</dbReference>
<reference evidence="3 4" key="1">
    <citation type="submission" date="2020-04" db="EMBL/GenBank/DDBJ databases">
        <title>Usitatibacter rugosus gen. nov., sp. nov. and Usitatibacter palustris sp. nov., novel members of Usitatibacteraceae fam. nov. within the order Nitrosomonadales isolated from soil.</title>
        <authorList>
            <person name="Huber K.J."/>
            <person name="Neumann-Schaal M."/>
            <person name="Geppert A."/>
            <person name="Luckner M."/>
            <person name="Wanner G."/>
            <person name="Overmann J."/>
        </authorList>
    </citation>
    <scope>NUCLEOTIDE SEQUENCE [LARGE SCALE GENOMIC DNA]</scope>
    <source>
        <strain evidence="3 4">Swamp67</strain>
    </source>
</reference>
<accession>A0A6M4HD95</accession>
<dbReference type="Pfam" id="PF00415">
    <property type="entry name" value="RCC1"/>
    <property type="match status" value="2"/>
</dbReference>
<dbReference type="PRINTS" id="PR00633">
    <property type="entry name" value="RCCNDNSATION"/>
</dbReference>
<keyword evidence="1" id="KW-0677">Repeat</keyword>